<keyword evidence="10" id="KW-0732">Signal</keyword>
<accession>A0A8J6EQA2</accession>
<comment type="similarity">
    <text evidence="2 9">Belongs to the glycosyl hydrolase 47 family.</text>
</comment>
<dbReference type="SUPFAM" id="SSF48225">
    <property type="entry name" value="Seven-hairpin glycosidases"/>
    <property type="match status" value="1"/>
</dbReference>
<dbReference type="AlphaFoldDB" id="A0A8J6EQA2"/>
<feature type="active site" evidence="7">
    <location>
        <position position="258"/>
    </location>
</feature>
<gene>
    <name evidence="11" type="ORF">GDO78_004228</name>
</gene>
<evidence type="ECO:0000256" key="5">
    <source>
        <dbReference type="ARBA" id="ARBA00023230"/>
    </source>
</evidence>
<evidence type="ECO:0000256" key="8">
    <source>
        <dbReference type="PIRSR" id="PIRSR601382-2"/>
    </source>
</evidence>
<name>A0A8J6EQA2_ELECQ</name>
<dbReference type="OrthoDB" id="8118055at2759"/>
<dbReference type="InterPro" id="IPR044674">
    <property type="entry name" value="EDEM1/2/3"/>
</dbReference>
<keyword evidence="9" id="KW-0378">Hydrolase</keyword>
<evidence type="ECO:0000256" key="10">
    <source>
        <dbReference type="SAM" id="SignalP"/>
    </source>
</evidence>
<protein>
    <recommendedName>
        <fullName evidence="9">alpha-1,2-Mannosidase</fullName>
        <ecNumber evidence="9">3.2.1.-</ecNumber>
    </recommendedName>
</protein>
<dbReference type="GO" id="GO:0005975">
    <property type="term" value="P:carbohydrate metabolic process"/>
    <property type="evidence" value="ECO:0007669"/>
    <property type="project" value="InterPro"/>
</dbReference>
<evidence type="ECO:0000256" key="3">
    <source>
        <dbReference type="ARBA" id="ARBA00022824"/>
    </source>
</evidence>
<evidence type="ECO:0000256" key="6">
    <source>
        <dbReference type="ARBA" id="ARBA00054385"/>
    </source>
</evidence>
<organism evidence="11 12">
    <name type="scientific">Eleutherodactylus coqui</name>
    <name type="common">Puerto Rican coqui</name>
    <dbReference type="NCBI Taxonomy" id="57060"/>
    <lineage>
        <taxon>Eukaryota</taxon>
        <taxon>Metazoa</taxon>
        <taxon>Chordata</taxon>
        <taxon>Craniata</taxon>
        <taxon>Vertebrata</taxon>
        <taxon>Euteleostomi</taxon>
        <taxon>Amphibia</taxon>
        <taxon>Batrachia</taxon>
        <taxon>Anura</taxon>
        <taxon>Neobatrachia</taxon>
        <taxon>Hyloidea</taxon>
        <taxon>Eleutherodactylidae</taxon>
        <taxon>Eleutherodactylinae</taxon>
        <taxon>Eleutherodactylus</taxon>
        <taxon>Eleutherodactylus</taxon>
    </lineage>
</organism>
<feature type="active site" evidence="7">
    <location>
        <position position="372"/>
    </location>
</feature>
<dbReference type="GO" id="GO:0005509">
    <property type="term" value="F:calcium ion binding"/>
    <property type="evidence" value="ECO:0007669"/>
    <property type="project" value="InterPro"/>
</dbReference>
<feature type="signal peptide" evidence="10">
    <location>
        <begin position="1"/>
        <end position="22"/>
    </location>
</feature>
<dbReference type="FunFam" id="1.50.10.10:FF:000015">
    <property type="entry name" value="alpha-1,2-Mannosidase"/>
    <property type="match status" value="1"/>
</dbReference>
<evidence type="ECO:0000256" key="7">
    <source>
        <dbReference type="PIRSR" id="PIRSR601382-1"/>
    </source>
</evidence>
<dbReference type="InterPro" id="IPR001382">
    <property type="entry name" value="Glyco_hydro_47"/>
</dbReference>
<comment type="function">
    <text evidence="6">Involved in the endoplasmic reticulum-associated degradation (ERAD) pathway that targets misfolded glycoproteins for degradation in an N-glycan-dependent manner. May initiate ERAD by promoting the first mannose trimming step of ERAD substrates, from Man9GlcNAc2 to Man8GlcNAc2. Seems to recognize and bind to exposed hydrophobic regions in target proteins.</text>
</comment>
<dbReference type="Proteomes" id="UP000770717">
    <property type="component" value="Unassembled WGS sequence"/>
</dbReference>
<dbReference type="EC" id="3.2.1.-" evidence="9"/>
<dbReference type="PRINTS" id="PR00747">
    <property type="entry name" value="GLYHDRLASE47"/>
</dbReference>
<evidence type="ECO:0000256" key="9">
    <source>
        <dbReference type="RuleBase" id="RU361193"/>
    </source>
</evidence>
<dbReference type="PANTHER" id="PTHR45679:SF6">
    <property type="entry name" value="ER DEGRADATION-ENHANCING ALPHA-MANNOSIDASE-LIKE PROTEIN 2"/>
    <property type="match status" value="1"/>
</dbReference>
<dbReference type="GO" id="GO:1904380">
    <property type="term" value="P:endoplasmic reticulum mannose trimming"/>
    <property type="evidence" value="ECO:0007669"/>
    <property type="project" value="InterPro"/>
</dbReference>
<dbReference type="GO" id="GO:1904154">
    <property type="term" value="P:positive regulation of retrograde protein transport, ER to cytosol"/>
    <property type="evidence" value="ECO:0007669"/>
    <property type="project" value="UniProtKB-ARBA"/>
</dbReference>
<dbReference type="GO" id="GO:0016020">
    <property type="term" value="C:membrane"/>
    <property type="evidence" value="ECO:0007669"/>
    <property type="project" value="InterPro"/>
</dbReference>
<dbReference type="PANTHER" id="PTHR45679">
    <property type="entry name" value="ER DEGRADATION-ENHANCING ALPHA-MANNOSIDASE-LIKE PROTEIN 2"/>
    <property type="match status" value="1"/>
</dbReference>
<sequence length="565" mass="63790">MIGVVYLVYAGLLSAVLPVHNARHSPITQQDMAKYRDRVKSMFYHAYNNYLDNAFPYDELRPLTCDGQDTWGSFSLTLIDALDTLLIIGNTTEFQRVVNVLQDTVDFDIDVNASVFETNIRVVGGLLSAHLLSKRAGIELEPGWPCSGPLLRMAEDAARKLLPAFDTPTGMPFGTVNLLKGVNPTETPVTCTAGVGTYIIEFATLSRLTGNPEFERVARHALKGLWESRSEIGLVGNHIDVMTSKWVAQDAGIGAGIDSYFEYLVKGAILLQDEEMMSMFLDYNKAIQNYTKYDDWYVWVQMYKGTVSMPIFQSLEAFWPGLQSLIGDIGNGMRTFLNYYTVWKQFGGLPEFYNIPQGFTVDKREGYPLRPELIESAMYLYKATKDPTLLELGRDAIESIEKISKVDCGFATIKDVRDHKLDNRMESFFLAETIKYLYLLFDPDNFIHNDGSEFDLVVTPYGECVLDAGGYVFNTEAHPIDPAALHCCKQDNTEKWEVEDLVREFFAVKPKTEKFRKEKADDLKQQDSFLTGTQNRTKTKHTSALHCPSQPFSSKLSILGQVFLE</sequence>
<dbReference type="Pfam" id="PF01532">
    <property type="entry name" value="Glyco_hydro_47"/>
    <property type="match status" value="1"/>
</dbReference>
<evidence type="ECO:0000313" key="12">
    <source>
        <dbReference type="Proteomes" id="UP000770717"/>
    </source>
</evidence>
<feature type="active site" description="Proton donor" evidence="7">
    <location>
        <position position="117"/>
    </location>
</feature>
<dbReference type="GO" id="GO:0004571">
    <property type="term" value="F:mannosyl-oligosaccharide 1,2-alpha-mannosidase activity"/>
    <property type="evidence" value="ECO:0007669"/>
    <property type="project" value="InterPro"/>
</dbReference>
<keyword evidence="9" id="KW-0326">Glycosidase</keyword>
<feature type="chain" id="PRO_5035310914" description="alpha-1,2-Mannosidase" evidence="10">
    <location>
        <begin position="23"/>
        <end position="565"/>
    </location>
</feature>
<dbReference type="Gene3D" id="1.50.10.10">
    <property type="match status" value="1"/>
</dbReference>
<keyword evidence="12" id="KW-1185">Reference proteome</keyword>
<comment type="cofactor">
    <cofactor evidence="8">
        <name>Ca(2+)</name>
        <dbReference type="ChEBI" id="CHEBI:29108"/>
    </cofactor>
</comment>
<dbReference type="GO" id="GO:0006986">
    <property type="term" value="P:response to unfolded protein"/>
    <property type="evidence" value="ECO:0007669"/>
    <property type="project" value="UniProtKB-KW"/>
</dbReference>
<keyword evidence="5" id="KW-0834">Unfolded protein response</keyword>
<evidence type="ECO:0000256" key="1">
    <source>
        <dbReference type="ARBA" id="ARBA00004240"/>
    </source>
</evidence>
<dbReference type="GO" id="GO:0044322">
    <property type="term" value="C:endoplasmic reticulum quality control compartment"/>
    <property type="evidence" value="ECO:0007669"/>
    <property type="project" value="GOC"/>
</dbReference>
<evidence type="ECO:0000256" key="4">
    <source>
        <dbReference type="ARBA" id="ARBA00023180"/>
    </source>
</evidence>
<dbReference type="EMBL" id="WNTK01000013">
    <property type="protein sequence ID" value="KAG9473807.1"/>
    <property type="molecule type" value="Genomic_DNA"/>
</dbReference>
<feature type="binding site" evidence="8">
    <location>
        <position position="475"/>
    </location>
    <ligand>
        <name>Ca(2+)</name>
        <dbReference type="ChEBI" id="CHEBI:29108"/>
    </ligand>
</feature>
<feature type="active site" description="Proton donor" evidence="7">
    <location>
        <position position="351"/>
    </location>
</feature>
<reference evidence="11" key="1">
    <citation type="thesis" date="2020" institute="ProQuest LLC" country="789 East Eisenhower Parkway, Ann Arbor, MI, USA">
        <title>Comparative Genomics and Chromosome Evolution.</title>
        <authorList>
            <person name="Mudd A.B."/>
        </authorList>
    </citation>
    <scope>NUCLEOTIDE SEQUENCE</scope>
    <source>
        <strain evidence="11">HN-11 Male</strain>
        <tissue evidence="11">Kidney and liver</tissue>
    </source>
</reference>
<keyword evidence="8" id="KW-0106">Calcium</keyword>
<keyword evidence="4" id="KW-0325">Glycoprotein</keyword>
<proteinExistence type="inferred from homology"/>
<dbReference type="InterPro" id="IPR036026">
    <property type="entry name" value="Seven-hairpin_glycosidases"/>
</dbReference>
<keyword evidence="8" id="KW-0479">Metal-binding</keyword>
<keyword evidence="3" id="KW-0256">Endoplasmic reticulum</keyword>
<evidence type="ECO:0000313" key="11">
    <source>
        <dbReference type="EMBL" id="KAG9473807.1"/>
    </source>
</evidence>
<evidence type="ECO:0000256" key="2">
    <source>
        <dbReference type="ARBA" id="ARBA00007658"/>
    </source>
</evidence>
<comment type="caution">
    <text evidence="11">The sequence shown here is derived from an EMBL/GenBank/DDBJ whole genome shotgun (WGS) entry which is preliminary data.</text>
</comment>
<comment type="subcellular location">
    <subcellularLocation>
        <location evidence="1">Endoplasmic reticulum</location>
    </subcellularLocation>
</comment>
<dbReference type="InterPro" id="IPR012341">
    <property type="entry name" value="6hp_glycosidase-like_sf"/>
</dbReference>